<dbReference type="InterPro" id="IPR011711">
    <property type="entry name" value="GntR_C"/>
</dbReference>
<dbReference type="Pfam" id="PF07729">
    <property type="entry name" value="FCD"/>
    <property type="match status" value="1"/>
</dbReference>
<dbReference type="RefSeq" id="WP_257893639.1">
    <property type="nucleotide sequence ID" value="NZ_JAIMBW010000001.1"/>
</dbReference>
<dbReference type="PROSITE" id="PS50949">
    <property type="entry name" value="HTH_GNTR"/>
    <property type="match status" value="1"/>
</dbReference>
<keyword evidence="2" id="KW-0238">DNA-binding</keyword>
<protein>
    <submittedName>
        <fullName evidence="6">GntR family transcriptional regulator</fullName>
    </submittedName>
</protein>
<proteinExistence type="predicted"/>
<keyword evidence="3" id="KW-0804">Transcription</keyword>
<organism evidence="6">
    <name type="scientific">Gymnodinialimonas phycosphaerae</name>
    <dbReference type="NCBI Taxonomy" id="2841589"/>
    <lineage>
        <taxon>Bacteria</taxon>
        <taxon>Pseudomonadati</taxon>
        <taxon>Pseudomonadota</taxon>
        <taxon>Alphaproteobacteria</taxon>
        <taxon>Rhodobacterales</taxon>
        <taxon>Paracoccaceae</taxon>
        <taxon>Gymnodinialimonas</taxon>
    </lineage>
</organism>
<dbReference type="InterPro" id="IPR036388">
    <property type="entry name" value="WH-like_DNA-bd_sf"/>
</dbReference>
<dbReference type="EMBL" id="CP078073">
    <property type="protein sequence ID" value="QXL86701.1"/>
    <property type="molecule type" value="Genomic_DNA"/>
</dbReference>
<dbReference type="GO" id="GO:0003700">
    <property type="term" value="F:DNA-binding transcription factor activity"/>
    <property type="evidence" value="ECO:0007669"/>
    <property type="project" value="InterPro"/>
</dbReference>
<accession>A0A975TTQ2</accession>
<dbReference type="Proteomes" id="UP000693972">
    <property type="component" value="Unassembled WGS sequence"/>
</dbReference>
<dbReference type="Pfam" id="PF00392">
    <property type="entry name" value="GntR"/>
    <property type="match status" value="1"/>
</dbReference>
<evidence type="ECO:0000313" key="5">
    <source>
        <dbReference type="EMBL" id="MBY4894015.1"/>
    </source>
</evidence>
<sequence>MNEKTMATELEKDLENDIIFGIYPPGSRITEDSVMAQYNAKRHAVRSAFALLETQGLLVRWPHRGVEVVELTPDEVDALYDVRIVLETAAAARTKLPVDPQIVDRLEDIAKRHTEAFETGDFRAVFWLNQEFHEVQFACCDNPRLTALIAQHARMAQPIRVVKYDDEAHMQNVIRQHYAIIEAMRGDARETYVQATKEHLPASATAYRMLYERRYQRRRASS</sequence>
<dbReference type="InterPro" id="IPR000524">
    <property type="entry name" value="Tscrpt_reg_HTH_GntR"/>
</dbReference>
<gene>
    <name evidence="5" type="ORF">KUL25_14750</name>
    <name evidence="6" type="ORF">KUL25_14755</name>
</gene>
<dbReference type="InterPro" id="IPR036390">
    <property type="entry name" value="WH_DNA-bd_sf"/>
</dbReference>
<evidence type="ECO:0000256" key="3">
    <source>
        <dbReference type="ARBA" id="ARBA00023163"/>
    </source>
</evidence>
<evidence type="ECO:0000259" key="4">
    <source>
        <dbReference type="PROSITE" id="PS50949"/>
    </source>
</evidence>
<dbReference type="Gene3D" id="1.20.120.530">
    <property type="entry name" value="GntR ligand-binding domain-like"/>
    <property type="match status" value="1"/>
</dbReference>
<dbReference type="PANTHER" id="PTHR43537">
    <property type="entry name" value="TRANSCRIPTIONAL REGULATOR, GNTR FAMILY"/>
    <property type="match status" value="1"/>
</dbReference>
<evidence type="ECO:0000313" key="6">
    <source>
        <dbReference type="EMBL" id="QXL86701.1"/>
    </source>
</evidence>
<dbReference type="EMBL" id="JAIMBW010000001">
    <property type="protein sequence ID" value="MBY4894015.1"/>
    <property type="molecule type" value="Genomic_DNA"/>
</dbReference>
<keyword evidence="1" id="KW-0805">Transcription regulation</keyword>
<dbReference type="SMART" id="SM00895">
    <property type="entry name" value="FCD"/>
    <property type="match status" value="1"/>
</dbReference>
<evidence type="ECO:0000256" key="2">
    <source>
        <dbReference type="ARBA" id="ARBA00023125"/>
    </source>
</evidence>
<dbReference type="GO" id="GO:0003677">
    <property type="term" value="F:DNA binding"/>
    <property type="evidence" value="ECO:0007669"/>
    <property type="project" value="UniProtKB-KW"/>
</dbReference>
<evidence type="ECO:0000256" key="1">
    <source>
        <dbReference type="ARBA" id="ARBA00023015"/>
    </source>
</evidence>
<dbReference type="SMART" id="SM00345">
    <property type="entry name" value="HTH_GNTR"/>
    <property type="match status" value="1"/>
</dbReference>
<keyword evidence="7" id="KW-1185">Reference proteome</keyword>
<evidence type="ECO:0000313" key="7">
    <source>
        <dbReference type="Proteomes" id="UP000693972"/>
    </source>
</evidence>
<name>A0A975TTQ2_9RHOB</name>
<dbReference type="SUPFAM" id="SSF48008">
    <property type="entry name" value="GntR ligand-binding domain-like"/>
    <property type="match status" value="1"/>
</dbReference>
<dbReference type="Gene3D" id="1.10.10.10">
    <property type="entry name" value="Winged helix-like DNA-binding domain superfamily/Winged helix DNA-binding domain"/>
    <property type="match status" value="1"/>
</dbReference>
<feature type="domain" description="HTH gntR-type" evidence="4">
    <location>
        <begin position="4"/>
        <end position="71"/>
    </location>
</feature>
<dbReference type="AlphaFoldDB" id="A0A975TTQ2"/>
<dbReference type="InterPro" id="IPR008920">
    <property type="entry name" value="TF_FadR/GntR_C"/>
</dbReference>
<dbReference type="SUPFAM" id="SSF46785">
    <property type="entry name" value="Winged helix' DNA-binding domain"/>
    <property type="match status" value="1"/>
</dbReference>
<dbReference type="PANTHER" id="PTHR43537:SF49">
    <property type="entry name" value="TRANSCRIPTIONAL REGULATORY PROTEIN"/>
    <property type="match status" value="1"/>
</dbReference>
<reference evidence="6 7" key="1">
    <citation type="submission" date="2021-07" db="EMBL/GenBank/DDBJ databases">
        <title>Karlodiniumbacter phycospheric gen. nov., sp. nov., a phycosphere bacterium isolated from karlodinium veneficum.</title>
        <authorList>
            <person name="Peng Y."/>
            <person name="Jiang L."/>
            <person name="Lee J."/>
        </authorList>
    </citation>
    <scope>NUCLEOTIDE SEQUENCE</scope>
    <source>
        <strain evidence="6 7">N5</strain>
    </source>
</reference>